<evidence type="ECO:0000256" key="1">
    <source>
        <dbReference type="ARBA" id="ARBA00001946"/>
    </source>
</evidence>
<comment type="caution">
    <text evidence="7">The sequence shown here is derived from an EMBL/GenBank/DDBJ whole genome shotgun (WGS) entry which is preliminary data.</text>
</comment>
<feature type="coiled-coil region" evidence="4">
    <location>
        <begin position="372"/>
        <end position="407"/>
    </location>
</feature>
<dbReference type="Pfam" id="PF00990">
    <property type="entry name" value="GGDEF"/>
    <property type="match status" value="1"/>
</dbReference>
<comment type="catalytic activity">
    <reaction evidence="3">
        <text>2 GTP = 3',3'-c-di-GMP + 2 diphosphate</text>
        <dbReference type="Rhea" id="RHEA:24898"/>
        <dbReference type="ChEBI" id="CHEBI:33019"/>
        <dbReference type="ChEBI" id="CHEBI:37565"/>
        <dbReference type="ChEBI" id="CHEBI:58805"/>
        <dbReference type="EC" id="2.7.7.65"/>
    </reaction>
</comment>
<dbReference type="NCBIfam" id="TIGR00254">
    <property type="entry name" value="GGDEF"/>
    <property type="match status" value="1"/>
</dbReference>
<keyword evidence="5" id="KW-1133">Transmembrane helix</keyword>
<dbReference type="FunFam" id="3.30.70.270:FF:000001">
    <property type="entry name" value="Diguanylate cyclase domain protein"/>
    <property type="match status" value="1"/>
</dbReference>
<dbReference type="EC" id="2.7.7.65" evidence="2"/>
<reference evidence="7 8" key="1">
    <citation type="submission" date="2019-04" db="EMBL/GenBank/DDBJ databases">
        <authorList>
            <person name="Park S."/>
            <person name="Yoon J.-H."/>
        </authorList>
    </citation>
    <scope>NUCLEOTIDE SEQUENCE [LARGE SCALE GENOMIC DNA]</scope>
    <source>
        <strain evidence="7 8">HJM-18</strain>
    </source>
</reference>
<feature type="transmembrane region" description="Helical" evidence="5">
    <location>
        <begin position="168"/>
        <end position="189"/>
    </location>
</feature>
<dbReference type="PROSITE" id="PS50887">
    <property type="entry name" value="GGDEF"/>
    <property type="match status" value="1"/>
</dbReference>
<dbReference type="CDD" id="cd01949">
    <property type="entry name" value="GGDEF"/>
    <property type="match status" value="1"/>
</dbReference>
<proteinExistence type="predicted"/>
<dbReference type="PANTHER" id="PTHR45138:SF9">
    <property type="entry name" value="DIGUANYLATE CYCLASE DGCM-RELATED"/>
    <property type="match status" value="1"/>
</dbReference>
<keyword evidence="4" id="KW-0175">Coiled coil</keyword>
<evidence type="ECO:0000256" key="3">
    <source>
        <dbReference type="ARBA" id="ARBA00034247"/>
    </source>
</evidence>
<sequence length="590" mass="66922">MAYSPPVVLQQSSERIDISRELSYFKDAEAAYTINEIIGQWSELADFERPEETHNFGFTESPYWFHTRVQNRNGPSTDWVLEGMYSIIDRMDLYLVRENGEIERYQAGDAVKFDSRGREHHNINFRFDLQQGETVDLFFRVQTTGAVQMPLVLWTNEAFSASDHQERFLFGLYYGLLLCMAVFNLLIFLSIRDTNYLWYVSYILFYGLLQFSVNGLAFEHLWPDQPWWNNRAISFFIAMGMFSILGFARSFLQLKDNVPWLSRIIVAVMTFFPFMALAAVVYPDYSPVIRITTFVAAVSVLFILAGGLITLYQGFRPARYFMIAWSALLAGMMMYTLKTFGLLPANFLTEYAIQIGSAFEAILLSLAMAARLRMLMLENQKIQEDMNQQLEKRVSERTSELEVVNRKLEALSSTDSLTGLYNRRFFDERLDLEVGRNSRSGPLSLLMVDVDLFKPLNDTHGHLAGDACLRKIAQIIADGVSRKADVVTRYGGEEFAVILPDTGAEGARNRAETIRRSVEQDLDFSWEGQAIEVTVSIGIATIGPGSRVTAEDMIGAADKALYDAKQNGRNTVEFRECSGDSAPGTLITES</sequence>
<dbReference type="GO" id="GO:0043709">
    <property type="term" value="P:cell adhesion involved in single-species biofilm formation"/>
    <property type="evidence" value="ECO:0007669"/>
    <property type="project" value="TreeGrafter"/>
</dbReference>
<dbReference type="GO" id="GO:0005886">
    <property type="term" value="C:plasma membrane"/>
    <property type="evidence" value="ECO:0007669"/>
    <property type="project" value="TreeGrafter"/>
</dbReference>
<dbReference type="RefSeq" id="WP_135803063.1">
    <property type="nucleotide sequence ID" value="NZ_SRPF01000002.1"/>
</dbReference>
<keyword evidence="5" id="KW-0812">Transmembrane</keyword>
<dbReference type="InterPro" id="IPR011622">
    <property type="entry name" value="7TMR_DISM_rcpt_extracell_dom2"/>
</dbReference>
<dbReference type="OrthoDB" id="5289013at2"/>
<comment type="cofactor">
    <cofactor evidence="1">
        <name>Mg(2+)</name>
        <dbReference type="ChEBI" id="CHEBI:18420"/>
    </cofactor>
</comment>
<dbReference type="SUPFAM" id="SSF55073">
    <property type="entry name" value="Nucleotide cyclase"/>
    <property type="match status" value="1"/>
</dbReference>
<dbReference type="Pfam" id="PF07696">
    <property type="entry name" value="7TMR-DISMED2"/>
    <property type="match status" value="1"/>
</dbReference>
<feature type="transmembrane region" description="Helical" evidence="5">
    <location>
        <begin position="288"/>
        <end position="311"/>
    </location>
</feature>
<feature type="domain" description="GGDEF" evidence="6">
    <location>
        <begin position="441"/>
        <end position="577"/>
    </location>
</feature>
<evidence type="ECO:0000256" key="2">
    <source>
        <dbReference type="ARBA" id="ARBA00012528"/>
    </source>
</evidence>
<dbReference type="Gene3D" id="2.60.40.2380">
    <property type="match status" value="1"/>
</dbReference>
<gene>
    <name evidence="7" type="ORF">E5Q11_09035</name>
</gene>
<accession>A0A4Z1C2N6</accession>
<evidence type="ECO:0000256" key="4">
    <source>
        <dbReference type="SAM" id="Coils"/>
    </source>
</evidence>
<dbReference type="InterPro" id="IPR000160">
    <property type="entry name" value="GGDEF_dom"/>
</dbReference>
<evidence type="ECO:0000313" key="7">
    <source>
        <dbReference type="EMBL" id="TGN40401.1"/>
    </source>
</evidence>
<feature type="transmembrane region" description="Helical" evidence="5">
    <location>
        <begin position="323"/>
        <end position="345"/>
    </location>
</feature>
<feature type="transmembrane region" description="Helical" evidence="5">
    <location>
        <begin position="351"/>
        <end position="372"/>
    </location>
</feature>
<evidence type="ECO:0000259" key="6">
    <source>
        <dbReference type="PROSITE" id="PS50887"/>
    </source>
</evidence>
<dbReference type="AlphaFoldDB" id="A0A4Z1C2N6"/>
<dbReference type="InterPro" id="IPR043128">
    <property type="entry name" value="Rev_trsase/Diguanyl_cyclase"/>
</dbReference>
<feature type="transmembrane region" description="Helical" evidence="5">
    <location>
        <begin position="196"/>
        <end position="213"/>
    </location>
</feature>
<dbReference type="PANTHER" id="PTHR45138">
    <property type="entry name" value="REGULATORY COMPONENTS OF SENSORY TRANSDUCTION SYSTEM"/>
    <property type="match status" value="1"/>
</dbReference>
<dbReference type="Gene3D" id="3.30.70.270">
    <property type="match status" value="1"/>
</dbReference>
<dbReference type="GO" id="GO:1902201">
    <property type="term" value="P:negative regulation of bacterial-type flagellum-dependent cell motility"/>
    <property type="evidence" value="ECO:0007669"/>
    <property type="project" value="TreeGrafter"/>
</dbReference>
<evidence type="ECO:0000313" key="8">
    <source>
        <dbReference type="Proteomes" id="UP000298325"/>
    </source>
</evidence>
<dbReference type="EMBL" id="SRPF01000002">
    <property type="protein sequence ID" value="TGN40401.1"/>
    <property type="molecule type" value="Genomic_DNA"/>
</dbReference>
<dbReference type="SMART" id="SM00267">
    <property type="entry name" value="GGDEF"/>
    <property type="match status" value="1"/>
</dbReference>
<dbReference type="InterPro" id="IPR050469">
    <property type="entry name" value="Diguanylate_Cyclase"/>
</dbReference>
<evidence type="ECO:0000256" key="5">
    <source>
        <dbReference type="SAM" id="Phobius"/>
    </source>
</evidence>
<dbReference type="InterPro" id="IPR011623">
    <property type="entry name" value="7TMR_DISM_rcpt_extracell_dom1"/>
</dbReference>
<feature type="transmembrane region" description="Helical" evidence="5">
    <location>
        <begin position="264"/>
        <end position="282"/>
    </location>
</feature>
<organism evidence="7 8">
    <name type="scientific">Marinobacter confluentis</name>
    <dbReference type="NCBI Taxonomy" id="1697557"/>
    <lineage>
        <taxon>Bacteria</taxon>
        <taxon>Pseudomonadati</taxon>
        <taxon>Pseudomonadota</taxon>
        <taxon>Gammaproteobacteria</taxon>
        <taxon>Pseudomonadales</taxon>
        <taxon>Marinobacteraceae</taxon>
        <taxon>Marinobacter</taxon>
    </lineage>
</organism>
<dbReference type="Proteomes" id="UP000298325">
    <property type="component" value="Unassembled WGS sequence"/>
</dbReference>
<protein>
    <recommendedName>
        <fullName evidence="2">diguanylate cyclase</fullName>
        <ecNumber evidence="2">2.7.7.65</ecNumber>
    </recommendedName>
</protein>
<dbReference type="GO" id="GO:0052621">
    <property type="term" value="F:diguanylate cyclase activity"/>
    <property type="evidence" value="ECO:0007669"/>
    <property type="project" value="UniProtKB-EC"/>
</dbReference>
<dbReference type="Pfam" id="PF07695">
    <property type="entry name" value="7TMR-DISM_7TM"/>
    <property type="match status" value="1"/>
</dbReference>
<feature type="transmembrane region" description="Helical" evidence="5">
    <location>
        <begin position="233"/>
        <end position="252"/>
    </location>
</feature>
<keyword evidence="8" id="KW-1185">Reference proteome</keyword>
<name>A0A4Z1C2N6_9GAMM</name>
<keyword evidence="5" id="KW-0472">Membrane</keyword>
<dbReference type="InterPro" id="IPR029787">
    <property type="entry name" value="Nucleotide_cyclase"/>
</dbReference>